<feature type="signal peptide" evidence="1">
    <location>
        <begin position="1"/>
        <end position="18"/>
    </location>
</feature>
<feature type="chain" id="PRO_5006058385" description="RxLR-like protein" evidence="1">
    <location>
        <begin position="19"/>
        <end position="74"/>
    </location>
</feature>
<evidence type="ECO:0000313" key="3">
    <source>
        <dbReference type="Proteomes" id="UP000054928"/>
    </source>
</evidence>
<keyword evidence="1" id="KW-0732">Signal</keyword>
<evidence type="ECO:0008006" key="4">
    <source>
        <dbReference type="Google" id="ProtNLM"/>
    </source>
</evidence>
<dbReference type="Proteomes" id="UP000054928">
    <property type="component" value="Unassembled WGS sequence"/>
</dbReference>
<evidence type="ECO:0000313" key="2">
    <source>
        <dbReference type="EMBL" id="CEG35578.1"/>
    </source>
</evidence>
<dbReference type="RefSeq" id="XP_036262974.1">
    <property type="nucleotide sequence ID" value="XM_036407426.1"/>
</dbReference>
<organism evidence="2 3">
    <name type="scientific">Plasmopara halstedii</name>
    <name type="common">Downy mildew of sunflower</name>
    <dbReference type="NCBI Taxonomy" id="4781"/>
    <lineage>
        <taxon>Eukaryota</taxon>
        <taxon>Sar</taxon>
        <taxon>Stramenopiles</taxon>
        <taxon>Oomycota</taxon>
        <taxon>Peronosporomycetes</taxon>
        <taxon>Peronosporales</taxon>
        <taxon>Peronosporaceae</taxon>
        <taxon>Plasmopara</taxon>
    </lineage>
</organism>
<proteinExistence type="predicted"/>
<dbReference type="EMBL" id="CCYD01000053">
    <property type="protein sequence ID" value="CEG35578.1"/>
    <property type="molecule type" value="Genomic_DNA"/>
</dbReference>
<name>A0A0P1A506_PLAHL</name>
<dbReference type="GeneID" id="59052567"/>
<dbReference type="AlphaFoldDB" id="A0A0P1A506"/>
<keyword evidence="3" id="KW-1185">Reference proteome</keyword>
<reference evidence="3" key="1">
    <citation type="submission" date="2014-09" db="EMBL/GenBank/DDBJ databases">
        <authorList>
            <person name="Sharma Rahul"/>
            <person name="Thines Marco"/>
        </authorList>
    </citation>
    <scope>NUCLEOTIDE SEQUENCE [LARGE SCALE GENOMIC DNA]</scope>
</reference>
<evidence type="ECO:0000256" key="1">
    <source>
        <dbReference type="SAM" id="SignalP"/>
    </source>
</evidence>
<protein>
    <recommendedName>
        <fullName evidence="4">RxLR-like protein</fullName>
    </recommendedName>
</protein>
<accession>A0A0P1A506</accession>
<sequence>MMDLHWTVFCLCLRRCVSRALHNNQHSSESHDMRYHHTRCFKRPISTHAVLQNEPGQGIAMYTRFQMHRSATFK</sequence>